<comment type="catalytic activity">
    <reaction evidence="1">
        <text>AMP + H2O = D-ribose 5-phosphate + adenine</text>
        <dbReference type="Rhea" id="RHEA:20129"/>
        <dbReference type="ChEBI" id="CHEBI:15377"/>
        <dbReference type="ChEBI" id="CHEBI:16708"/>
        <dbReference type="ChEBI" id="CHEBI:78346"/>
        <dbReference type="ChEBI" id="CHEBI:456215"/>
        <dbReference type="EC" id="3.2.2.4"/>
    </reaction>
</comment>
<proteinExistence type="inferred from homology"/>
<keyword evidence="3" id="KW-0203">Cytokinin biosynthesis</keyword>
<dbReference type="PANTHER" id="PTHR31223">
    <property type="entry name" value="LOG FAMILY PROTEIN YJL055W"/>
    <property type="match status" value="1"/>
</dbReference>
<evidence type="ECO:0000313" key="4">
    <source>
        <dbReference type="EMBL" id="SHJ20694.1"/>
    </source>
</evidence>
<reference evidence="4 5" key="1">
    <citation type="submission" date="2016-11" db="EMBL/GenBank/DDBJ databases">
        <authorList>
            <person name="Varghese N."/>
            <person name="Submissions S."/>
        </authorList>
    </citation>
    <scope>NUCLEOTIDE SEQUENCE [LARGE SCALE GENOMIC DNA]</scope>
    <source>
        <strain evidence="4 5">DSM 21988</strain>
    </source>
</reference>
<comment type="similarity">
    <text evidence="2 3">Belongs to the LOG family.</text>
</comment>
<sequence>MPHIASIAVFCGSNFGGDDAYAQGARQLGRSLAANGIRLVYGGTTKGLMGQVADAALKGGGQVHGVITRRLHEKGHSHSGLSEAEIMPTLRARKERMAELADAFIALPGGIGTLEEFMEVWTMNQLAEIDKPAGLLDTKAFFAPFLSFIDHMVTERFLPAAHRHSIAVDADADALVRKLKEFQRVDVPKWL</sequence>
<gene>
    <name evidence="4" type="ORF">SAMN02745911_2021</name>
</gene>
<evidence type="ECO:0000256" key="2">
    <source>
        <dbReference type="ARBA" id="ARBA00006763"/>
    </source>
</evidence>
<evidence type="ECO:0000256" key="1">
    <source>
        <dbReference type="ARBA" id="ARBA00000274"/>
    </source>
</evidence>
<evidence type="ECO:0000256" key="3">
    <source>
        <dbReference type="RuleBase" id="RU363015"/>
    </source>
</evidence>
<dbReference type="Proteomes" id="UP000184290">
    <property type="component" value="Unassembled WGS sequence"/>
</dbReference>
<dbReference type="EC" id="3.2.2.n1" evidence="3"/>
<comment type="caution">
    <text evidence="4">The sequence shown here is derived from an EMBL/GenBank/DDBJ whole genome shotgun (WGS) entry which is preliminary data.</text>
</comment>
<protein>
    <recommendedName>
        <fullName evidence="3">Cytokinin riboside 5'-monophosphate phosphoribohydrolase</fullName>
        <ecNumber evidence="3">3.2.2.n1</ecNumber>
    </recommendedName>
</protein>
<dbReference type="EMBL" id="FQZC01000002">
    <property type="protein sequence ID" value="SHJ20694.1"/>
    <property type="molecule type" value="Genomic_DNA"/>
</dbReference>
<evidence type="ECO:0000313" key="5">
    <source>
        <dbReference type="Proteomes" id="UP000184290"/>
    </source>
</evidence>
<dbReference type="PANTHER" id="PTHR31223:SF70">
    <property type="entry name" value="LOG FAMILY PROTEIN YJL055W"/>
    <property type="match status" value="1"/>
</dbReference>
<dbReference type="NCBIfam" id="TIGR00730">
    <property type="entry name" value="Rossman fold protein, TIGR00730 family"/>
    <property type="match status" value="1"/>
</dbReference>
<organism evidence="4 5">
    <name type="scientific">Aureimonas altamirensis DSM 21988</name>
    <dbReference type="NCBI Taxonomy" id="1121026"/>
    <lineage>
        <taxon>Bacteria</taxon>
        <taxon>Pseudomonadati</taxon>
        <taxon>Pseudomonadota</taxon>
        <taxon>Alphaproteobacteria</taxon>
        <taxon>Hyphomicrobiales</taxon>
        <taxon>Aurantimonadaceae</taxon>
        <taxon>Aureimonas</taxon>
    </lineage>
</organism>
<dbReference type="RefSeq" id="WP_060603944.1">
    <property type="nucleotide sequence ID" value="NZ_FQZC01000002.1"/>
</dbReference>
<accession>A0ABY1II74</accession>
<dbReference type="SUPFAM" id="SSF102405">
    <property type="entry name" value="MCP/YpsA-like"/>
    <property type="match status" value="1"/>
</dbReference>
<dbReference type="Pfam" id="PF03641">
    <property type="entry name" value="Lysine_decarbox"/>
    <property type="match status" value="1"/>
</dbReference>
<dbReference type="Gene3D" id="3.40.50.450">
    <property type="match status" value="1"/>
</dbReference>
<name>A0ABY1II74_9HYPH</name>
<dbReference type="InterPro" id="IPR031100">
    <property type="entry name" value="LOG_fam"/>
</dbReference>
<dbReference type="InterPro" id="IPR005269">
    <property type="entry name" value="LOG"/>
</dbReference>
<keyword evidence="5" id="KW-1185">Reference proteome</keyword>
<keyword evidence="3" id="KW-0378">Hydrolase</keyword>